<dbReference type="Proteomes" id="UP000719412">
    <property type="component" value="Unassembled WGS sequence"/>
</dbReference>
<dbReference type="GO" id="GO:0005544">
    <property type="term" value="F:calcium-dependent phospholipid binding"/>
    <property type="evidence" value="ECO:0007669"/>
    <property type="project" value="UniProtKB-KW"/>
</dbReference>
<dbReference type="PANTHER" id="PTHR10502">
    <property type="entry name" value="ANNEXIN"/>
    <property type="match status" value="1"/>
</dbReference>
<dbReference type="Gene3D" id="1.10.220.10">
    <property type="entry name" value="Annexin"/>
    <property type="match status" value="7"/>
</dbReference>
<dbReference type="Pfam" id="PF00191">
    <property type="entry name" value="Annexin"/>
    <property type="match status" value="5"/>
</dbReference>
<evidence type="ECO:0000256" key="5">
    <source>
        <dbReference type="ARBA" id="ARBA00023216"/>
    </source>
</evidence>
<dbReference type="GO" id="GO:0005737">
    <property type="term" value="C:cytoplasm"/>
    <property type="evidence" value="ECO:0007669"/>
    <property type="project" value="TreeGrafter"/>
</dbReference>
<dbReference type="InterPro" id="IPR018556">
    <property type="entry name" value="SPIN90/Ldb17_LRD"/>
</dbReference>
<dbReference type="FunFam" id="1.10.220.10:FF:000003">
    <property type="entry name" value="Annexin"/>
    <property type="match status" value="1"/>
</dbReference>
<dbReference type="SMART" id="SM00326">
    <property type="entry name" value="SH3"/>
    <property type="match status" value="1"/>
</dbReference>
<evidence type="ECO:0000256" key="8">
    <source>
        <dbReference type="SAM" id="MobiDB-lite"/>
    </source>
</evidence>
<proteinExistence type="inferred from homology"/>
<evidence type="ECO:0000256" key="4">
    <source>
        <dbReference type="ARBA" id="ARBA00022837"/>
    </source>
</evidence>
<dbReference type="SUPFAM" id="SSF50044">
    <property type="entry name" value="SH3-domain"/>
    <property type="match status" value="1"/>
</dbReference>
<feature type="domain" description="SH3" evidence="9">
    <location>
        <begin position="915"/>
        <end position="977"/>
    </location>
</feature>
<dbReference type="FunFam" id="1.10.220.10:FF:000002">
    <property type="entry name" value="Annexin"/>
    <property type="match status" value="1"/>
</dbReference>
<evidence type="ECO:0000313" key="10">
    <source>
        <dbReference type="EMBL" id="KAH0811417.1"/>
    </source>
</evidence>
<keyword evidence="11" id="KW-1185">Reference proteome</keyword>
<evidence type="ECO:0000259" key="9">
    <source>
        <dbReference type="PROSITE" id="PS50002"/>
    </source>
</evidence>
<dbReference type="GO" id="GO:0005634">
    <property type="term" value="C:nucleus"/>
    <property type="evidence" value="ECO:0007669"/>
    <property type="project" value="TreeGrafter"/>
</dbReference>
<protein>
    <recommendedName>
        <fullName evidence="9">SH3 domain-containing protein</fullName>
    </recommendedName>
</protein>
<keyword evidence="5" id="KW-0041">Annexin</keyword>
<organism evidence="10 11">
    <name type="scientific">Tenebrio molitor</name>
    <name type="common">Yellow mealworm beetle</name>
    <dbReference type="NCBI Taxonomy" id="7067"/>
    <lineage>
        <taxon>Eukaryota</taxon>
        <taxon>Metazoa</taxon>
        <taxon>Ecdysozoa</taxon>
        <taxon>Arthropoda</taxon>
        <taxon>Hexapoda</taxon>
        <taxon>Insecta</taxon>
        <taxon>Pterygota</taxon>
        <taxon>Neoptera</taxon>
        <taxon>Endopterygota</taxon>
        <taxon>Coleoptera</taxon>
        <taxon>Polyphaga</taxon>
        <taxon>Cucujiformia</taxon>
        <taxon>Tenebrionidae</taxon>
        <taxon>Tenebrio</taxon>
    </lineage>
</organism>
<feature type="compositionally biased region" description="Basic and acidic residues" evidence="8">
    <location>
        <begin position="499"/>
        <end position="529"/>
    </location>
</feature>
<dbReference type="SMART" id="SM00335">
    <property type="entry name" value="ANX"/>
    <property type="match status" value="8"/>
</dbReference>
<feature type="region of interest" description="Disordered" evidence="8">
    <location>
        <begin position="481"/>
        <end position="529"/>
    </location>
</feature>
<evidence type="ECO:0000256" key="7">
    <source>
        <dbReference type="PROSITE-ProRule" id="PRU00192"/>
    </source>
</evidence>
<comment type="similarity">
    <text evidence="1">Belongs to the annexin family.</text>
</comment>
<accession>A0A8J6L8Z4</accession>
<keyword evidence="4" id="KW-0106">Calcium</keyword>
<dbReference type="GO" id="GO:0005886">
    <property type="term" value="C:plasma membrane"/>
    <property type="evidence" value="ECO:0007669"/>
    <property type="project" value="TreeGrafter"/>
</dbReference>
<dbReference type="Pfam" id="PF09431">
    <property type="entry name" value="SPIN90_LRD"/>
    <property type="match status" value="1"/>
</dbReference>
<dbReference type="Pfam" id="PF14604">
    <property type="entry name" value="SH3_9"/>
    <property type="match status" value="1"/>
</dbReference>
<reference evidence="10" key="1">
    <citation type="journal article" date="2020" name="J Insects Food Feed">
        <title>The yellow mealworm (Tenebrio molitor) genome: a resource for the emerging insects as food and feed industry.</title>
        <authorList>
            <person name="Eriksson T."/>
            <person name="Andere A."/>
            <person name="Kelstrup H."/>
            <person name="Emery V."/>
            <person name="Picard C."/>
        </authorList>
    </citation>
    <scope>NUCLEOTIDE SEQUENCE</scope>
    <source>
        <strain evidence="10">Stoneville</strain>
        <tissue evidence="10">Whole head</tissue>
    </source>
</reference>
<dbReference type="InterPro" id="IPR001464">
    <property type="entry name" value="Annexin"/>
</dbReference>
<dbReference type="GO" id="GO:0001786">
    <property type="term" value="F:phosphatidylserine binding"/>
    <property type="evidence" value="ECO:0007669"/>
    <property type="project" value="TreeGrafter"/>
</dbReference>
<keyword evidence="3" id="KW-0677">Repeat</keyword>
<dbReference type="InterPro" id="IPR001452">
    <property type="entry name" value="SH3_domain"/>
</dbReference>
<dbReference type="GO" id="GO:0012506">
    <property type="term" value="C:vesicle membrane"/>
    <property type="evidence" value="ECO:0007669"/>
    <property type="project" value="TreeGrafter"/>
</dbReference>
<evidence type="ECO:0000256" key="3">
    <source>
        <dbReference type="ARBA" id="ARBA00022737"/>
    </source>
</evidence>
<dbReference type="InterPro" id="IPR018502">
    <property type="entry name" value="Annexin_repeat"/>
</dbReference>
<evidence type="ECO:0000313" key="11">
    <source>
        <dbReference type="Proteomes" id="UP000719412"/>
    </source>
</evidence>
<comment type="caution">
    <text evidence="10">The sequence shown here is derived from an EMBL/GenBank/DDBJ whole genome shotgun (WGS) entry which is preliminary data.</text>
</comment>
<dbReference type="InterPro" id="IPR036028">
    <property type="entry name" value="SH3-like_dom_sf"/>
</dbReference>
<keyword evidence="2 7" id="KW-0728">SH3 domain</keyword>
<evidence type="ECO:0000256" key="1">
    <source>
        <dbReference type="ARBA" id="ARBA00007831"/>
    </source>
</evidence>
<evidence type="ECO:0000256" key="2">
    <source>
        <dbReference type="ARBA" id="ARBA00022443"/>
    </source>
</evidence>
<dbReference type="InterPro" id="IPR037104">
    <property type="entry name" value="Annexin_sf"/>
</dbReference>
<name>A0A8J6L8Z4_TENMO</name>
<dbReference type="PROSITE" id="PS50002">
    <property type="entry name" value="SH3"/>
    <property type="match status" value="1"/>
</dbReference>
<dbReference type="Gene3D" id="2.30.30.40">
    <property type="entry name" value="SH3 Domains"/>
    <property type="match status" value="1"/>
</dbReference>
<dbReference type="GO" id="GO:0005509">
    <property type="term" value="F:calcium ion binding"/>
    <property type="evidence" value="ECO:0007669"/>
    <property type="project" value="InterPro"/>
</dbReference>
<keyword evidence="6" id="KW-0111">Calcium/phospholipid-binding</keyword>
<dbReference type="PROSITE" id="PS51897">
    <property type="entry name" value="ANNEXIN_2"/>
    <property type="match status" value="4"/>
</dbReference>
<dbReference type="PRINTS" id="PR00196">
    <property type="entry name" value="ANNEXIN"/>
</dbReference>
<dbReference type="PANTHER" id="PTHR10502:SF233">
    <property type="entry name" value="ANNEXIN B9"/>
    <property type="match status" value="1"/>
</dbReference>
<reference evidence="10" key="2">
    <citation type="submission" date="2021-08" db="EMBL/GenBank/DDBJ databases">
        <authorList>
            <person name="Eriksson T."/>
        </authorList>
    </citation>
    <scope>NUCLEOTIDE SEQUENCE</scope>
    <source>
        <strain evidence="10">Stoneville</strain>
        <tissue evidence="10">Whole head</tissue>
    </source>
</reference>
<dbReference type="EMBL" id="JABDTM020026814">
    <property type="protein sequence ID" value="KAH0811417.1"/>
    <property type="molecule type" value="Genomic_DNA"/>
</dbReference>
<gene>
    <name evidence="10" type="ORF">GEV33_011369</name>
</gene>
<dbReference type="SUPFAM" id="SSF47874">
    <property type="entry name" value="Annexin"/>
    <property type="match status" value="5"/>
</dbReference>
<evidence type="ECO:0000256" key="6">
    <source>
        <dbReference type="ARBA" id="ARBA00023302"/>
    </source>
</evidence>
<sequence>MVKQVKSDAQALYEAGVKRWGTDESVFCQILCQRSHVHLRLIFEEYIKVSRNIEMHQHKIEAAIETEFTNARDRFLANYHRNQDVQELIEKVFSDEEKNKYEELVKTQEVEEAIENVFLGDKKNVLEEHRKNRRIEEVIKRKFSNDLENVLKEYRGFLNARDKAFEKYRSQGGEAVIKEMIPGDENVIKKYNELVKIQKIQDQKNAFEDGHNCSRYQMIEVINWNFLNDVTNALRKYRWLEEITEIEKAIEELFSSDKINIHEKNRKSHTKSQGVWKIFASHSKSVLEEDHKHTIEAAIENEFSGDIKNALLAIVESVQNKPKFFAQQLHNIMKEMKSTIKTKFRTSIRDVIRIVVTRCEIDMDDIKKEYFAEYDSSLAKDIESPPADPAVFPTKFFLSIEDAHRLKKATKGSRTGKETIIQVLTNRCNSQRLEIKSQFEKLFTDDLLEQLKKHLCGDFRHLIEAFLPLLPQLYPQELNRAVEEPEPKTESMLLNAPEPKVEVRLSKEPEPKTEHARVEKPKSKQQQLDDIKKFKKALSEGDHHNIIDLLTKRSRMARLKFRQDVEQSYNDGSDVTNSGRNNLIELVKKKLKGDFKHLIVAILTPLPTFYAKELHRAFKGLGTNEDAVLEILCTVNNDQLRSIKKHYVKKYNRELIDDIKGDTSGNFGRLLESLSSSERDECPYLDIENLKAEDRKAMVEQANIDAQALYDGGVKRWGTDESIFCQIMCQRSHIQLRLIFEEYIEVSRRSKKEDPNNNEYEDLVVHENRKSQTKSQRVKDVIRTVCRLKSVSEEYSSGYEKYTIEAAIDEEFSGDMKNALLAIVESIQKKPKFFAKQLYRIIKDMKSTIKTRFRTSIRDVIRIVVTRCEIDMDDIKKEYATKYGSLADAIKVSPVKIRLLVMYGESTKESFANPGTLDMLHSLYDFKATYAKTLSFRTNEYFILHQTNTKHKNWWEVINEAGEMGFIPSNYVETVTVNPSFYLQFLDTCLDNLKARPENMGDRQEVVGRLKDVKRQIEQLPELHRIGADGDDAKPLPYKNSDGHFQSVKSSSSSHSSLLTELKNDVMEEPIRPVQKASKERVRKSIENIHEEVSSEVYNDRKKSDASSPAITHQSVYELVESVRINTQLSHEMSRVAVVTVVQGLHELLPASVFPYLSTILSQVQTSLVVDDVQIDQTHDASRLKIIFTELTSCKEDSQQRSWMLHEDEDVIKEYLLELISILVRRRSPRHSILICRFQSNADASISRHVISSDQYHCIVTLIQFYQMEIRWSIRQLLLQTFGVLCSLDKTVVSIMLNSILPGELARDMMANARNIPKLNYSSILLTMIFSMGEPMPITHHELLGGNFLSFLLNNIPDLFLNCIISFNLQFQDSSDNPVLNALEERDVAKTFTEKILLLLNREHDPVRIFEHEPEPPHALLKLFVDLLSRKTTADLFYTNDVKVLIDIVVRNIADLSPGDKRRQQYIELCRRVMRNTNYDEHRHRIDDILKSFTRIFCEESELSKYDQKLVREISHEFPHFFK</sequence>